<gene>
    <name evidence="5" type="ORF">PHYBOEH_003751</name>
</gene>
<dbReference type="SMART" id="SM00195">
    <property type="entry name" value="DSPc"/>
    <property type="match status" value="1"/>
</dbReference>
<dbReference type="PROSITE" id="PS50054">
    <property type="entry name" value="TYR_PHOSPHATASE_DUAL"/>
    <property type="match status" value="1"/>
</dbReference>
<comment type="similarity">
    <text evidence="1">Belongs to the protein-tyrosine phosphatase family. Non-receptor class dual specificity subfamily.</text>
</comment>
<evidence type="ECO:0008006" key="7">
    <source>
        <dbReference type="Google" id="ProtNLM"/>
    </source>
</evidence>
<evidence type="ECO:0000256" key="1">
    <source>
        <dbReference type="ARBA" id="ARBA00008601"/>
    </source>
</evidence>
<dbReference type="EMBL" id="JAGDFL010000207">
    <property type="protein sequence ID" value="KAG7395425.1"/>
    <property type="molecule type" value="Genomic_DNA"/>
</dbReference>
<evidence type="ECO:0000256" key="2">
    <source>
        <dbReference type="SAM" id="MobiDB-lite"/>
    </source>
</evidence>
<organism evidence="5 6">
    <name type="scientific">Phytophthora boehmeriae</name>
    <dbReference type="NCBI Taxonomy" id="109152"/>
    <lineage>
        <taxon>Eukaryota</taxon>
        <taxon>Sar</taxon>
        <taxon>Stramenopiles</taxon>
        <taxon>Oomycota</taxon>
        <taxon>Peronosporomycetes</taxon>
        <taxon>Peronosporales</taxon>
        <taxon>Peronosporaceae</taxon>
        <taxon>Phytophthora</taxon>
    </lineage>
</organism>
<dbReference type="AlphaFoldDB" id="A0A8T1WPR1"/>
<reference evidence="5" key="1">
    <citation type="submission" date="2021-02" db="EMBL/GenBank/DDBJ databases">
        <authorList>
            <person name="Palmer J.M."/>
        </authorList>
    </citation>
    <scope>NUCLEOTIDE SEQUENCE</scope>
    <source>
        <strain evidence="5">SCRP23</strain>
    </source>
</reference>
<dbReference type="CDD" id="cd14498">
    <property type="entry name" value="DSP"/>
    <property type="match status" value="1"/>
</dbReference>
<evidence type="ECO:0000259" key="4">
    <source>
        <dbReference type="PROSITE" id="PS50056"/>
    </source>
</evidence>
<feature type="compositionally biased region" description="Acidic residues" evidence="2">
    <location>
        <begin position="35"/>
        <end position="54"/>
    </location>
</feature>
<feature type="domain" description="Tyrosine specific protein phosphatases" evidence="4">
    <location>
        <begin position="137"/>
        <end position="198"/>
    </location>
</feature>
<sequence length="358" mass="39887">MVAVDRDDSATWYEAYAPGEEGEQRMLQRLAMESEGIEDDGDGSDEEEEEIEELVDDEPMRVTGRLFVGSIDAARNANALKRLCIRGVMSLLGKGEEKDAISTSPVPLDDDYAKLQITRKTIEMEDSADGELLLRLPEILDALAELLKLAQRDDTNVLVHCIAGRSRSVSVLVARMIADNPKQQSVQDAVDEIRIIRPWIEINPHFIRDLHLFHAALISTDGASLSHEQVSMLHNRPFPRLDFGANLVDGILQGSKTITMRLLSDITDDHNSDLGDIYTYGLVAATAQSDHDSPRARFAFLRIDQIETTELCAIDAATLHRSGFDTVEEVLKVLQQFYPNVTVTTPLLMIHFRSLGFS</sequence>
<dbReference type="InterPro" id="IPR007374">
    <property type="entry name" value="ASCH_domain"/>
</dbReference>
<keyword evidence="6" id="KW-1185">Reference proteome</keyword>
<dbReference type="Proteomes" id="UP000693981">
    <property type="component" value="Unassembled WGS sequence"/>
</dbReference>
<feature type="domain" description="Tyrosine-protein phosphatase" evidence="3">
    <location>
        <begin position="58"/>
        <end position="219"/>
    </location>
</feature>
<accession>A0A8T1WPR1</accession>
<dbReference type="InterPro" id="IPR000340">
    <property type="entry name" value="Dual-sp_phosphatase_cat-dom"/>
</dbReference>
<dbReference type="Pfam" id="PF04266">
    <property type="entry name" value="ASCH"/>
    <property type="match status" value="1"/>
</dbReference>
<protein>
    <recommendedName>
        <fullName evidence="7">Tyrosine specific protein phosphatases domain-containing protein</fullName>
    </recommendedName>
</protein>
<proteinExistence type="inferred from homology"/>
<name>A0A8T1WPR1_9STRA</name>
<dbReference type="InterPro" id="IPR020422">
    <property type="entry name" value="TYR_PHOSPHATASE_DUAL_dom"/>
</dbReference>
<feature type="region of interest" description="Disordered" evidence="2">
    <location>
        <begin position="30"/>
        <end position="54"/>
    </location>
</feature>
<evidence type="ECO:0000313" key="6">
    <source>
        <dbReference type="Proteomes" id="UP000693981"/>
    </source>
</evidence>
<evidence type="ECO:0000313" key="5">
    <source>
        <dbReference type="EMBL" id="KAG7395425.1"/>
    </source>
</evidence>
<dbReference type="PROSITE" id="PS50056">
    <property type="entry name" value="TYR_PHOSPHATASE_2"/>
    <property type="match status" value="1"/>
</dbReference>
<dbReference type="Pfam" id="PF00782">
    <property type="entry name" value="DSPc"/>
    <property type="match status" value="1"/>
</dbReference>
<evidence type="ECO:0000259" key="3">
    <source>
        <dbReference type="PROSITE" id="PS50054"/>
    </source>
</evidence>
<dbReference type="InterPro" id="IPR000387">
    <property type="entry name" value="Tyr_Pase_dom"/>
</dbReference>
<dbReference type="OrthoDB" id="2017893at2759"/>
<comment type="caution">
    <text evidence="5">The sequence shown here is derived from an EMBL/GenBank/DDBJ whole genome shotgun (WGS) entry which is preliminary data.</text>
</comment>
<dbReference type="PANTHER" id="PTHR45848">
    <property type="entry name" value="DUAL SPECIFICITY PROTEIN PHOSPHATASE 12 FAMILY MEMBER"/>
    <property type="match status" value="1"/>
</dbReference>